<feature type="transmembrane region" description="Helical" evidence="1">
    <location>
        <begin position="113"/>
        <end position="132"/>
    </location>
</feature>
<evidence type="ECO:0008006" key="4">
    <source>
        <dbReference type="Google" id="ProtNLM"/>
    </source>
</evidence>
<comment type="caution">
    <text evidence="2">The sequence shown here is derived from an EMBL/GenBank/DDBJ whole genome shotgun (WGS) entry which is preliminary data.</text>
</comment>
<proteinExistence type="predicted"/>
<feature type="transmembrane region" description="Helical" evidence="1">
    <location>
        <begin position="144"/>
        <end position="162"/>
    </location>
</feature>
<feature type="transmembrane region" description="Helical" evidence="1">
    <location>
        <begin position="47"/>
        <end position="66"/>
    </location>
</feature>
<evidence type="ECO:0000256" key="1">
    <source>
        <dbReference type="SAM" id="Phobius"/>
    </source>
</evidence>
<organism evidence="2 3">
    <name type="scientific">Virgisporangium aurantiacum</name>
    <dbReference type="NCBI Taxonomy" id="175570"/>
    <lineage>
        <taxon>Bacteria</taxon>
        <taxon>Bacillati</taxon>
        <taxon>Actinomycetota</taxon>
        <taxon>Actinomycetes</taxon>
        <taxon>Micromonosporales</taxon>
        <taxon>Micromonosporaceae</taxon>
        <taxon>Virgisporangium</taxon>
    </lineage>
</organism>
<dbReference type="Proteomes" id="UP000612585">
    <property type="component" value="Unassembled WGS sequence"/>
</dbReference>
<feature type="transmembrane region" description="Helical" evidence="1">
    <location>
        <begin position="21"/>
        <end position="41"/>
    </location>
</feature>
<evidence type="ECO:0000313" key="3">
    <source>
        <dbReference type="Proteomes" id="UP000612585"/>
    </source>
</evidence>
<sequence>MRRRIHGRWDKPYYLSMIPSRWQLACAAAFLTLVAVGFALLVTESAAGAVVAAGAVWLSLWVHLALHEGAHLVTALAVRVPVVAVRIAPFGGWRNEVLTRPSPAATALPARMALVHLAGPVANLGTAAVLAVVASWPGPATTRLALIVAAAVAGLLGLGNLIPGSTPPNDGSKILRWLSRPASAEIRAGLRMIQFQEEISRTLRALDPDPTVAAFITKCDRAVSHDLVPDAERLQAMAHADGTDPAVAASIARTITVQFGLWYLYAAAVSRTPVEHKEIVELAELARVGFDAGVPAARLAMGLVELLAGRPGEARSLLLGAFPDDLRGVALLLRTGAERQLGNDSDDLVAGAGPGHDRLAEVVTGLPGATGR</sequence>
<dbReference type="AlphaFoldDB" id="A0A8J4E510"/>
<dbReference type="EMBL" id="BOPG01000071">
    <property type="protein sequence ID" value="GIJ61781.1"/>
    <property type="molecule type" value="Genomic_DNA"/>
</dbReference>
<name>A0A8J4E510_9ACTN</name>
<reference evidence="2" key="1">
    <citation type="submission" date="2021-01" db="EMBL/GenBank/DDBJ databases">
        <title>Whole genome shotgun sequence of Virgisporangium aurantiacum NBRC 16421.</title>
        <authorList>
            <person name="Komaki H."/>
            <person name="Tamura T."/>
        </authorList>
    </citation>
    <scope>NUCLEOTIDE SEQUENCE</scope>
    <source>
        <strain evidence="2">NBRC 16421</strain>
    </source>
</reference>
<keyword evidence="3" id="KW-1185">Reference proteome</keyword>
<protein>
    <recommendedName>
        <fullName evidence="4">Peptidase family M50</fullName>
    </recommendedName>
</protein>
<evidence type="ECO:0000313" key="2">
    <source>
        <dbReference type="EMBL" id="GIJ61781.1"/>
    </source>
</evidence>
<keyword evidence="1" id="KW-0812">Transmembrane</keyword>
<gene>
    <name evidence="2" type="ORF">Vau01_092970</name>
</gene>
<keyword evidence="1" id="KW-0472">Membrane</keyword>
<keyword evidence="1" id="KW-1133">Transmembrane helix</keyword>
<accession>A0A8J4E510</accession>
<feature type="transmembrane region" description="Helical" evidence="1">
    <location>
        <begin position="73"/>
        <end position="93"/>
    </location>
</feature>